<evidence type="ECO:0000256" key="1">
    <source>
        <dbReference type="ARBA" id="ARBA00000085"/>
    </source>
</evidence>
<dbReference type="SMART" id="SM00260">
    <property type="entry name" value="CheW"/>
    <property type="match status" value="1"/>
</dbReference>
<dbReference type="SMART" id="SM00387">
    <property type="entry name" value="HATPase_c"/>
    <property type="match status" value="1"/>
</dbReference>
<dbReference type="Gene3D" id="1.10.287.560">
    <property type="entry name" value="Histidine kinase CheA-like, homodimeric domain"/>
    <property type="match status" value="1"/>
</dbReference>
<feature type="compositionally biased region" description="Polar residues" evidence="8">
    <location>
        <begin position="151"/>
        <end position="162"/>
    </location>
</feature>
<dbReference type="PROSITE" id="PS50109">
    <property type="entry name" value="HIS_KIN"/>
    <property type="match status" value="1"/>
</dbReference>
<feature type="domain" description="CheW-like" evidence="10">
    <location>
        <begin position="743"/>
        <end position="876"/>
    </location>
</feature>
<evidence type="ECO:0000256" key="3">
    <source>
        <dbReference type="ARBA" id="ARBA00022553"/>
    </source>
</evidence>
<dbReference type="InterPro" id="IPR036890">
    <property type="entry name" value="HATPase_C_sf"/>
</dbReference>
<evidence type="ECO:0000256" key="6">
    <source>
        <dbReference type="ARBA" id="ARBA00023012"/>
    </source>
</evidence>
<feature type="domain" description="HPt" evidence="11">
    <location>
        <begin position="5"/>
        <end position="109"/>
    </location>
</feature>
<keyword evidence="6" id="KW-0902">Two-component regulatory system</keyword>
<dbReference type="InterPro" id="IPR037006">
    <property type="entry name" value="CheA-like_homodim_sf"/>
</dbReference>
<evidence type="ECO:0000256" key="8">
    <source>
        <dbReference type="SAM" id="MobiDB-lite"/>
    </source>
</evidence>
<keyword evidence="13" id="KW-1185">Reference proteome</keyword>
<dbReference type="Gene3D" id="1.20.120.160">
    <property type="entry name" value="HPT domain"/>
    <property type="match status" value="2"/>
</dbReference>
<dbReference type="PROSITE" id="PS50894">
    <property type="entry name" value="HPT"/>
    <property type="match status" value="1"/>
</dbReference>
<protein>
    <recommendedName>
        <fullName evidence="2">histidine kinase</fullName>
        <ecNumber evidence="2">2.7.13.3</ecNumber>
    </recommendedName>
</protein>
<evidence type="ECO:0000256" key="2">
    <source>
        <dbReference type="ARBA" id="ARBA00012438"/>
    </source>
</evidence>
<dbReference type="SUPFAM" id="SSF50341">
    <property type="entry name" value="CheW-like"/>
    <property type="match status" value="1"/>
</dbReference>
<feature type="compositionally biased region" description="Basic and acidic residues" evidence="8">
    <location>
        <begin position="442"/>
        <end position="454"/>
    </location>
</feature>
<dbReference type="RefSeq" id="WP_188040766.1">
    <property type="nucleotide sequence ID" value="NZ_JACVHF010000012.1"/>
</dbReference>
<dbReference type="InterPro" id="IPR036641">
    <property type="entry name" value="HPT_dom_sf"/>
</dbReference>
<keyword evidence="5" id="KW-0418">Kinase</keyword>
<evidence type="ECO:0000313" key="13">
    <source>
        <dbReference type="Proteomes" id="UP000617402"/>
    </source>
</evidence>
<dbReference type="EMBL" id="JACVHF010000012">
    <property type="protein sequence ID" value="MBC9785304.1"/>
    <property type="molecule type" value="Genomic_DNA"/>
</dbReference>
<dbReference type="InterPro" id="IPR003594">
    <property type="entry name" value="HATPase_dom"/>
</dbReference>
<feature type="compositionally biased region" description="Basic and acidic residues" evidence="8">
    <location>
        <begin position="171"/>
        <end position="181"/>
    </location>
</feature>
<dbReference type="PANTHER" id="PTHR43395">
    <property type="entry name" value="SENSOR HISTIDINE KINASE CHEA"/>
    <property type="match status" value="1"/>
</dbReference>
<dbReference type="InterPro" id="IPR002545">
    <property type="entry name" value="CheW-lke_dom"/>
</dbReference>
<dbReference type="CDD" id="cd00088">
    <property type="entry name" value="HPT"/>
    <property type="match status" value="2"/>
</dbReference>
<feature type="compositionally biased region" description="Polar residues" evidence="8">
    <location>
        <begin position="379"/>
        <end position="389"/>
    </location>
</feature>
<dbReference type="Gene3D" id="3.30.565.10">
    <property type="entry name" value="Histidine kinase-like ATPase, C-terminal domain"/>
    <property type="match status" value="1"/>
</dbReference>
<feature type="compositionally biased region" description="Polar residues" evidence="8">
    <location>
        <begin position="469"/>
        <end position="486"/>
    </location>
</feature>
<dbReference type="SMART" id="SM01231">
    <property type="entry name" value="H-kinase_dim"/>
    <property type="match status" value="1"/>
</dbReference>
<sequence length="890" mass="96906">MQYRFSADDVEMLQAFIEEAGEYLQRVEEELLKLEVSDGTPGVLNDIFRQVHTLKGLASFFGFAEITRLSHQAEYVLDALRSDRIQLNSSIVELLLNAGDALGEMIRLLQESCEKWNAGTVLEIELTCSQDVEKLIQDLESIIPPKPSASGGATASTTVQDSSEPEGGTPSDRENAEKGTETEASVGQASNAPNAPNVAVVQEGSDLPVASDRNLVTVNQDTHIDRELMALVKGQASAAAAENFLTDADEHSEIICGKLLIDLDGNPGDMAALADLFRRVHTLKGNLGLLLSFQGPDAPLRTAAKETMEVFQRMEELLEKMRTLRLPVPVWVTDICFACMDALQRLMAMMRSGQMEADPANPPLLKELAAARERLDAETSTVPLQNESTLAAPGEPEKSKQNDRELSPIGMTNSTDHKTDKSPSEQVSAGDRGDRSLNTTPGEDKSNRASEKTQGDSGGRNNAKDGSPSCPSKRTGSDSIHGTTGHSIRVSEEKINRLMNAIAELAVTKNAFSQIARKLMMEHNLPVISREVKDAGQWVSRISAELEDAIMAMRMTEVRTVFQKFPRVIRDIALQTGKRISLIMEGEDTELDKTIIDQIGDPLMHLVRNAADHGIEPESERIAKGKDPQGRVWLRAYSRGKYVFIEIEDDGKGLNPQALKEKAVEKGFITAAQAEDMNETQAYQLIFLPGFSTAKAVSEISGRGVGMDVVRNNITALRGTISISSQLGKGTKLVMQLPLTLVVSRGLMVEVADQMLILPLDNVLETLKVPGERLLMYRGRKLLHHRGEVLGVVSLAEVIGMGQEELTERTPVVIVTDGHVKVGLIVNRLIGEQDVLVKPLPDYLSSLPGMGGGTIMGDGRVALVMNPIELIKMATGTIHKNILKGDENDG</sequence>
<accession>A0ABR7T642</accession>
<evidence type="ECO:0000313" key="12">
    <source>
        <dbReference type="EMBL" id="MBC9785304.1"/>
    </source>
</evidence>
<dbReference type="EC" id="2.7.13.3" evidence="2"/>
<evidence type="ECO:0000259" key="9">
    <source>
        <dbReference type="PROSITE" id="PS50109"/>
    </source>
</evidence>
<dbReference type="CDD" id="cd16916">
    <property type="entry name" value="HATPase_CheA-like"/>
    <property type="match status" value="1"/>
</dbReference>
<dbReference type="PRINTS" id="PR00344">
    <property type="entry name" value="BCTRLSENSOR"/>
</dbReference>
<feature type="region of interest" description="Disordered" evidence="8">
    <location>
        <begin position="374"/>
        <end position="488"/>
    </location>
</feature>
<evidence type="ECO:0000256" key="5">
    <source>
        <dbReference type="ARBA" id="ARBA00022777"/>
    </source>
</evidence>
<organism evidence="12 13">
    <name type="scientific">Heliobacterium chlorum</name>
    <dbReference type="NCBI Taxonomy" id="2698"/>
    <lineage>
        <taxon>Bacteria</taxon>
        <taxon>Bacillati</taxon>
        <taxon>Bacillota</taxon>
        <taxon>Clostridia</taxon>
        <taxon>Eubacteriales</taxon>
        <taxon>Heliobacteriaceae</taxon>
        <taxon>Heliobacterium</taxon>
    </lineage>
</organism>
<dbReference type="Pfam" id="PF02895">
    <property type="entry name" value="H-kinase_dim"/>
    <property type="match status" value="1"/>
</dbReference>
<dbReference type="PANTHER" id="PTHR43395:SF1">
    <property type="entry name" value="CHEMOTAXIS PROTEIN CHEA"/>
    <property type="match status" value="1"/>
</dbReference>
<reference evidence="12 13" key="1">
    <citation type="submission" date="2020-07" db="EMBL/GenBank/DDBJ databases">
        <title>Draft whole-genome sequence of Heliobacterium chlorum DSM 3682, type strain.</title>
        <authorList>
            <person name="Kyndt J.A."/>
            <person name="Meyer T.E."/>
            <person name="Imhoff J.F."/>
        </authorList>
    </citation>
    <scope>NUCLEOTIDE SEQUENCE [LARGE SCALE GENOMIC DNA]</scope>
    <source>
        <strain evidence="12 13">DSM 3682</strain>
    </source>
</reference>
<dbReference type="InterPro" id="IPR051315">
    <property type="entry name" value="Bact_Chemotaxis_CheA"/>
</dbReference>
<dbReference type="Pfam" id="PF02518">
    <property type="entry name" value="HATPase_c"/>
    <property type="match status" value="1"/>
</dbReference>
<dbReference type="Pfam" id="PF01627">
    <property type="entry name" value="Hpt"/>
    <property type="match status" value="1"/>
</dbReference>
<dbReference type="InterPro" id="IPR036061">
    <property type="entry name" value="CheW-like_dom_sf"/>
</dbReference>
<proteinExistence type="predicted"/>
<comment type="catalytic activity">
    <reaction evidence="1">
        <text>ATP + protein L-histidine = ADP + protein N-phospho-L-histidine.</text>
        <dbReference type="EC" id="2.7.13.3"/>
    </reaction>
</comment>
<feature type="domain" description="Histidine kinase" evidence="9">
    <location>
        <begin position="483"/>
        <end position="741"/>
    </location>
</feature>
<comment type="caution">
    <text evidence="12">The sequence shown here is derived from an EMBL/GenBank/DDBJ whole genome shotgun (WGS) entry which is preliminary data.</text>
</comment>
<dbReference type="InterPro" id="IPR036097">
    <property type="entry name" value="HisK_dim/P_sf"/>
</dbReference>
<gene>
    <name evidence="12" type="ORF">H1S01_12370</name>
</gene>
<evidence type="ECO:0000259" key="11">
    <source>
        <dbReference type="PROSITE" id="PS50894"/>
    </source>
</evidence>
<dbReference type="PROSITE" id="PS50851">
    <property type="entry name" value="CHEW"/>
    <property type="match status" value="1"/>
</dbReference>
<feature type="compositionally biased region" description="Basic and acidic residues" evidence="8">
    <location>
        <begin position="395"/>
        <end position="406"/>
    </location>
</feature>
<feature type="region of interest" description="Disordered" evidence="8">
    <location>
        <begin position="143"/>
        <end position="194"/>
    </location>
</feature>
<keyword evidence="4" id="KW-0808">Transferase</keyword>
<evidence type="ECO:0000256" key="7">
    <source>
        <dbReference type="PROSITE-ProRule" id="PRU00110"/>
    </source>
</evidence>
<dbReference type="SUPFAM" id="SSF47226">
    <property type="entry name" value="Histidine-containing phosphotransfer domain, HPT domain"/>
    <property type="match status" value="2"/>
</dbReference>
<dbReference type="InterPro" id="IPR005467">
    <property type="entry name" value="His_kinase_dom"/>
</dbReference>
<dbReference type="Pfam" id="PF01584">
    <property type="entry name" value="CheW"/>
    <property type="match status" value="1"/>
</dbReference>
<evidence type="ECO:0000256" key="4">
    <source>
        <dbReference type="ARBA" id="ARBA00022679"/>
    </source>
</evidence>
<dbReference type="Proteomes" id="UP000617402">
    <property type="component" value="Unassembled WGS sequence"/>
</dbReference>
<keyword evidence="3 7" id="KW-0597">Phosphoprotein</keyword>
<name>A0ABR7T642_HELCL</name>
<dbReference type="SUPFAM" id="SSF55874">
    <property type="entry name" value="ATPase domain of HSP90 chaperone/DNA topoisomerase II/histidine kinase"/>
    <property type="match status" value="1"/>
</dbReference>
<evidence type="ECO:0000259" key="10">
    <source>
        <dbReference type="PROSITE" id="PS50851"/>
    </source>
</evidence>
<feature type="modified residue" description="Phosphohistidine" evidence="7">
    <location>
        <position position="52"/>
    </location>
</feature>
<dbReference type="InterPro" id="IPR004358">
    <property type="entry name" value="Sig_transdc_His_kin-like_C"/>
</dbReference>
<dbReference type="SMART" id="SM00073">
    <property type="entry name" value="HPT"/>
    <property type="match status" value="1"/>
</dbReference>
<dbReference type="InterPro" id="IPR008207">
    <property type="entry name" value="Sig_transdc_His_kin_Hpt_dom"/>
</dbReference>
<dbReference type="InterPro" id="IPR004105">
    <property type="entry name" value="CheA-like_dim"/>
</dbReference>
<dbReference type="SUPFAM" id="SSF47384">
    <property type="entry name" value="Homodimeric domain of signal transducing histidine kinase"/>
    <property type="match status" value="1"/>
</dbReference>
<dbReference type="Gene3D" id="2.30.30.40">
    <property type="entry name" value="SH3 Domains"/>
    <property type="match status" value="1"/>
</dbReference>